<name>A0A934IH89_9RHOB</name>
<dbReference type="Proteomes" id="UP000642488">
    <property type="component" value="Unassembled WGS sequence"/>
</dbReference>
<organism evidence="1 2">
    <name type="scientific">Palleronia pontilimi</name>
    <dbReference type="NCBI Taxonomy" id="1964209"/>
    <lineage>
        <taxon>Bacteria</taxon>
        <taxon>Pseudomonadati</taxon>
        <taxon>Pseudomonadota</taxon>
        <taxon>Alphaproteobacteria</taxon>
        <taxon>Rhodobacterales</taxon>
        <taxon>Roseobacteraceae</taxon>
        <taxon>Palleronia</taxon>
    </lineage>
</organism>
<protein>
    <submittedName>
        <fullName evidence="1">Uncharacterized protein</fullName>
    </submittedName>
</protein>
<dbReference type="RefSeq" id="WP_198915725.1">
    <property type="nucleotide sequence ID" value="NZ_JAEKPD010000007.1"/>
</dbReference>
<sequence length="63" mass="6372">MALAGRARVAGSVVMPCAPVGAGPENLRRAARYGARPRPARVGAAILRAPVATGTIETLPAHT</sequence>
<reference evidence="1" key="1">
    <citation type="submission" date="2020-12" db="EMBL/GenBank/DDBJ databases">
        <title>Bacterial taxonomy.</title>
        <authorList>
            <person name="Pan X."/>
        </authorList>
    </citation>
    <scope>NUCLEOTIDE SEQUENCE</scope>
    <source>
        <strain evidence="1">KCTC 52957</strain>
    </source>
</reference>
<accession>A0A934IH89</accession>
<evidence type="ECO:0000313" key="1">
    <source>
        <dbReference type="EMBL" id="MBJ3762545.1"/>
    </source>
</evidence>
<gene>
    <name evidence="1" type="ORF">ILP92_07295</name>
</gene>
<proteinExistence type="predicted"/>
<dbReference type="EMBL" id="JAEKPD010000007">
    <property type="protein sequence ID" value="MBJ3762545.1"/>
    <property type="molecule type" value="Genomic_DNA"/>
</dbReference>
<evidence type="ECO:0000313" key="2">
    <source>
        <dbReference type="Proteomes" id="UP000642488"/>
    </source>
</evidence>
<comment type="caution">
    <text evidence="1">The sequence shown here is derived from an EMBL/GenBank/DDBJ whole genome shotgun (WGS) entry which is preliminary data.</text>
</comment>
<keyword evidence="2" id="KW-1185">Reference proteome</keyword>
<dbReference type="AlphaFoldDB" id="A0A934IH89"/>